<keyword evidence="2" id="KW-1185">Reference proteome</keyword>
<dbReference type="EMBL" id="BMFK01000001">
    <property type="protein sequence ID" value="GGE58509.1"/>
    <property type="molecule type" value="Genomic_DNA"/>
</dbReference>
<reference evidence="1" key="1">
    <citation type="journal article" date="2014" name="Int. J. Syst. Evol. Microbiol.">
        <title>Complete genome sequence of Corynebacterium casei LMG S-19264T (=DSM 44701T), isolated from a smear-ripened cheese.</title>
        <authorList>
            <consortium name="US DOE Joint Genome Institute (JGI-PGF)"/>
            <person name="Walter F."/>
            <person name="Albersmeier A."/>
            <person name="Kalinowski J."/>
            <person name="Ruckert C."/>
        </authorList>
    </citation>
    <scope>NUCLEOTIDE SEQUENCE</scope>
    <source>
        <strain evidence="1">CGMCC 1.12698</strain>
    </source>
</reference>
<name>A0A917AK62_9BACI</name>
<dbReference type="AlphaFoldDB" id="A0A917AK62"/>
<reference evidence="1" key="2">
    <citation type="submission" date="2020-09" db="EMBL/GenBank/DDBJ databases">
        <authorList>
            <person name="Sun Q."/>
            <person name="Zhou Y."/>
        </authorList>
    </citation>
    <scope>NUCLEOTIDE SEQUENCE</scope>
    <source>
        <strain evidence="1">CGMCC 1.12698</strain>
    </source>
</reference>
<protein>
    <submittedName>
        <fullName evidence="1">Uncharacterized protein</fullName>
    </submittedName>
</protein>
<accession>A0A917AK62</accession>
<proteinExistence type="predicted"/>
<gene>
    <name evidence="1" type="ORF">GCM10007140_06070</name>
</gene>
<evidence type="ECO:0000313" key="1">
    <source>
        <dbReference type="EMBL" id="GGE58509.1"/>
    </source>
</evidence>
<evidence type="ECO:0000313" key="2">
    <source>
        <dbReference type="Proteomes" id="UP000605259"/>
    </source>
</evidence>
<comment type="caution">
    <text evidence="1">The sequence shown here is derived from an EMBL/GenBank/DDBJ whole genome shotgun (WGS) entry which is preliminary data.</text>
</comment>
<dbReference type="RefSeq" id="WP_188386960.1">
    <property type="nucleotide sequence ID" value="NZ_BMFK01000001.1"/>
</dbReference>
<sequence>MEVKVIVHLVHGGNKSLVVSKEVFDKEINEALSGLDNNSDGNTGFFGFDNAIIPVREIKYIEWERVVKSFGY</sequence>
<dbReference type="Proteomes" id="UP000605259">
    <property type="component" value="Unassembled WGS sequence"/>
</dbReference>
<organism evidence="1 2">
    <name type="scientific">Priestia taiwanensis</name>
    <dbReference type="NCBI Taxonomy" id="1347902"/>
    <lineage>
        <taxon>Bacteria</taxon>
        <taxon>Bacillati</taxon>
        <taxon>Bacillota</taxon>
        <taxon>Bacilli</taxon>
        <taxon>Bacillales</taxon>
        <taxon>Bacillaceae</taxon>
        <taxon>Priestia</taxon>
    </lineage>
</organism>